<evidence type="ECO:0000313" key="1">
    <source>
        <dbReference type="EMBL" id="SVC02660.1"/>
    </source>
</evidence>
<name>A0A382ISK6_9ZZZZ</name>
<proteinExistence type="predicted"/>
<dbReference type="AlphaFoldDB" id="A0A382ISK6"/>
<protein>
    <submittedName>
        <fullName evidence="1">Uncharacterized protein</fullName>
    </submittedName>
</protein>
<dbReference type="EMBL" id="UINC01069349">
    <property type="protein sequence ID" value="SVC02660.1"/>
    <property type="molecule type" value="Genomic_DNA"/>
</dbReference>
<organism evidence="1">
    <name type="scientific">marine metagenome</name>
    <dbReference type="NCBI Taxonomy" id="408172"/>
    <lineage>
        <taxon>unclassified sequences</taxon>
        <taxon>metagenomes</taxon>
        <taxon>ecological metagenomes</taxon>
    </lineage>
</organism>
<sequence>MRIIYQGEVVIFGLFYCVLLRRRF</sequence>
<accession>A0A382ISK6</accession>
<gene>
    <name evidence="1" type="ORF">METZ01_LOCUS255514</name>
</gene>
<reference evidence="1" key="1">
    <citation type="submission" date="2018-05" db="EMBL/GenBank/DDBJ databases">
        <authorList>
            <person name="Lanie J.A."/>
            <person name="Ng W.-L."/>
            <person name="Kazmierczak K.M."/>
            <person name="Andrzejewski T.M."/>
            <person name="Davidsen T.M."/>
            <person name="Wayne K.J."/>
            <person name="Tettelin H."/>
            <person name="Glass J.I."/>
            <person name="Rusch D."/>
            <person name="Podicherti R."/>
            <person name="Tsui H.-C.T."/>
            <person name="Winkler M.E."/>
        </authorList>
    </citation>
    <scope>NUCLEOTIDE SEQUENCE</scope>
</reference>